<reference evidence="2 3" key="1">
    <citation type="submission" date="2024-05" db="EMBL/GenBank/DDBJ databases">
        <authorList>
            <person name="Wallberg A."/>
        </authorList>
    </citation>
    <scope>NUCLEOTIDE SEQUENCE [LARGE SCALE GENOMIC DNA]</scope>
</reference>
<dbReference type="Proteomes" id="UP001497623">
    <property type="component" value="Unassembled WGS sequence"/>
</dbReference>
<keyword evidence="3" id="KW-1185">Reference proteome</keyword>
<feature type="region of interest" description="Disordered" evidence="1">
    <location>
        <begin position="1"/>
        <end position="22"/>
    </location>
</feature>
<comment type="caution">
    <text evidence="2">The sequence shown here is derived from an EMBL/GenBank/DDBJ whole genome shotgun (WGS) entry which is preliminary data.</text>
</comment>
<evidence type="ECO:0000313" key="3">
    <source>
        <dbReference type="Proteomes" id="UP001497623"/>
    </source>
</evidence>
<sequence>MHHNQWSYAQEQRHMRMPPPQSYEQKRNVRILSPPGSHLRYANPHIKYQNQVFKDSHNIYGRNNYPGPHWHHNHERQRSFASSQNETGIKFNEPSRGYNPSRFRYVSDSYLRSLKENDPCLQLNQPRNVQVAVIKPIARVDNSQEKIDSSCELNSDACKNNDKEGACSEDVTISKILDYKVLSSDMYSTNETEGQNVIDINSNCIEIKRNVSEIKPNSIEVNPNVSALISKSNSITSNINTNVLSLIKMEPSSEDYKETAKATSIVCDESKITSLPPIISNLFAKPSLGKYSTETECNSKQMNEDNTFNVGNNISDLSLIANSNFDNLTDQYKEKTIERDERQNFIECDITVNENEENPNPKPKLDPNFPTVSETHTPQTFYSPVKCSSIIEPSQENETKSIHNTDVSEYLLEVKPLTQSKHFDFQRISDNGRSEIPIQKFEKSTSNENTPKINPDDLTPEMLRERLFRKFINSSELMPVENKKQDQNFIMDHEKEFKSLVSCTLKNVGIISKDLEISPKHDKKNLSIKKEDGNSFLFSGESSENICLHKGSNLEYLPDQISNVCTKYDTNDHSFSPKKNEALQRSEKHVESLNGNLQLDLYNERILKVLSNVNLFSNLDVQFLKDVLTKIKTSTAPISNKIENTKSELNCENSILQNISITNNSKVDCVEDCTTIKSEYSINETNLCQNIFSDEKEKNVSSLYEEEIDTSLMLNLESVEECMMNSVPVVHLQSEIWEYNKSDKDNMKCMGKNKTMEENNIELSQPHNFESTKDNYDFSEVKPQTKTLCETHVGIKEPFCTLKKGLTDEDNIILDMKKDSLSSSSLTTCSPIYENLSNDTDLSTIEDNLDKMFGMEEENPINVPNIIYTDGTFNQNEFIANENYEHLNKDVQSIAIINLPKQMERKCESLVSDDNKNIPESADVTSKEVKKYSIEYSPSMELTSNNDDAISISSEEVGDGEDCYPGEENLNIQQPNNESKLTEFENEEVSNKFEINNIEIRSSKNEKIINNNDDNGNYISSRLKYNDKKNYDSSNQTGDFFVPYKKFPGFEESKIKFCRSNELGDMAYETDDDLPDLNKANFGNSLFNFKIEKCKKESTDDRNENGDTESANERCNSEKIKNITDVCGTSDFQNTESLKWKVSQKRTYNFSKDNFQIDKTEMPITNLLQKESEVNSLSRGAQNFGNKICEYEKEDKFPLKVELINDYNCDTNKITNKSQAKLKRILDCDYSDDTPKKKITVKKMNFKFKPKNRKRNMNKFSACLSPESLSKALVTSSYIIQDKVSNICPVGHSLEKCYST</sequence>
<dbReference type="EMBL" id="CAXKWB010039847">
    <property type="protein sequence ID" value="CAL4153779.1"/>
    <property type="molecule type" value="Genomic_DNA"/>
</dbReference>
<evidence type="ECO:0000313" key="2">
    <source>
        <dbReference type="EMBL" id="CAL4153779.1"/>
    </source>
</evidence>
<organism evidence="2 3">
    <name type="scientific">Meganyctiphanes norvegica</name>
    <name type="common">Northern krill</name>
    <name type="synonym">Thysanopoda norvegica</name>
    <dbReference type="NCBI Taxonomy" id="48144"/>
    <lineage>
        <taxon>Eukaryota</taxon>
        <taxon>Metazoa</taxon>
        <taxon>Ecdysozoa</taxon>
        <taxon>Arthropoda</taxon>
        <taxon>Crustacea</taxon>
        <taxon>Multicrustacea</taxon>
        <taxon>Malacostraca</taxon>
        <taxon>Eumalacostraca</taxon>
        <taxon>Eucarida</taxon>
        <taxon>Euphausiacea</taxon>
        <taxon>Euphausiidae</taxon>
        <taxon>Meganyctiphanes</taxon>
    </lineage>
</organism>
<gene>
    <name evidence="2" type="ORF">MNOR_LOCUS31227</name>
</gene>
<accession>A0AAV2S1K7</accession>
<name>A0AAV2S1K7_MEGNR</name>
<proteinExistence type="predicted"/>
<evidence type="ECO:0008006" key="4">
    <source>
        <dbReference type="Google" id="ProtNLM"/>
    </source>
</evidence>
<feature type="compositionally biased region" description="Polar residues" evidence="1">
    <location>
        <begin position="1"/>
        <end position="10"/>
    </location>
</feature>
<evidence type="ECO:0000256" key="1">
    <source>
        <dbReference type="SAM" id="MobiDB-lite"/>
    </source>
</evidence>
<protein>
    <recommendedName>
        <fullName evidence="4">Exophilin 5</fullName>
    </recommendedName>
</protein>
<feature type="region of interest" description="Disordered" evidence="1">
    <location>
        <begin position="64"/>
        <end position="95"/>
    </location>
</feature>
<feature type="non-terminal residue" evidence="2">
    <location>
        <position position="1300"/>
    </location>
</feature>